<evidence type="ECO:0000259" key="2">
    <source>
        <dbReference type="Pfam" id="PF12146"/>
    </source>
</evidence>
<evidence type="ECO:0000313" key="4">
    <source>
        <dbReference type="Proteomes" id="UP000290244"/>
    </source>
</evidence>
<organism evidence="3 4">
    <name type="scientific">Litorilituus sediminis</name>
    <dbReference type="NCBI Taxonomy" id="718192"/>
    <lineage>
        <taxon>Bacteria</taxon>
        <taxon>Pseudomonadati</taxon>
        <taxon>Pseudomonadota</taxon>
        <taxon>Gammaproteobacteria</taxon>
        <taxon>Alteromonadales</taxon>
        <taxon>Colwelliaceae</taxon>
        <taxon>Litorilituus</taxon>
    </lineage>
</organism>
<dbReference type="AlphaFoldDB" id="A0A4P6P5B7"/>
<dbReference type="Pfam" id="PF12146">
    <property type="entry name" value="Hydrolase_4"/>
    <property type="match status" value="1"/>
</dbReference>
<evidence type="ECO:0000313" key="3">
    <source>
        <dbReference type="EMBL" id="QBG36168.1"/>
    </source>
</evidence>
<evidence type="ECO:0000256" key="1">
    <source>
        <dbReference type="SAM" id="SignalP"/>
    </source>
</evidence>
<keyword evidence="4" id="KW-1185">Reference proteome</keyword>
<dbReference type="InterPro" id="IPR022742">
    <property type="entry name" value="Hydrolase_4"/>
</dbReference>
<gene>
    <name evidence="3" type="ORF">EMK97_10810</name>
</gene>
<feature type="signal peptide" evidence="1">
    <location>
        <begin position="1"/>
        <end position="24"/>
    </location>
</feature>
<dbReference type="OrthoDB" id="8476759at2"/>
<dbReference type="KEGG" id="lsd:EMK97_10810"/>
<dbReference type="InterPro" id="IPR029058">
    <property type="entry name" value="AB_hydrolase_fold"/>
</dbReference>
<sequence>MRTLLQCYLVISLTLFSALGYTKASENCLSINADFAKLQALSAQGKYRFVNQLSSKDIPTFSYELQQSYQSYLDFAMQKVIALNPRAKQPCPVNTETYQQLAKQHGWQTQANIAQLVAPFELKQANNDKAILLIHGLTDSPFIFHDIAQFFYQQGFNVRTLLLPGHGTAPSDLLNVHRQAWLQAASYAIERTLLDYQQVYLGGLSTGGTLIFDHLMHQQQVDSKIKGLFMWSPASKAKSDLAWLAKYVDYIPFIDWIDLEADADFAKYESFPYNAAAQVHELMSSVVANQDMAGRSMHDIPVFAVVSEHDQTIDTEHTLSFISRWQQGSSQQQNKHSTLIYYGDKENIPAQLPKLLKVINPKCQQEDWCADVFDVSHISTTNAPDNPHYGVTGAYRNCGHYLKDDARYQACKTQDKVIKGEVTQANITKAIPLKRLTYNPYYQEMLSEILVFLAATQ</sequence>
<keyword evidence="1" id="KW-0732">Signal</keyword>
<protein>
    <submittedName>
        <fullName evidence="3">Alpha/beta hydrolase</fullName>
    </submittedName>
</protein>
<dbReference type="SUPFAM" id="SSF53474">
    <property type="entry name" value="alpha/beta-Hydrolases"/>
    <property type="match status" value="1"/>
</dbReference>
<dbReference type="EMBL" id="CP034759">
    <property type="protein sequence ID" value="QBG36168.1"/>
    <property type="molecule type" value="Genomic_DNA"/>
</dbReference>
<dbReference type="RefSeq" id="WP_130602060.1">
    <property type="nucleotide sequence ID" value="NZ_CP034759.1"/>
</dbReference>
<accession>A0A4P6P5B7</accession>
<proteinExistence type="predicted"/>
<feature type="chain" id="PRO_5020709602" evidence="1">
    <location>
        <begin position="25"/>
        <end position="457"/>
    </location>
</feature>
<dbReference type="Proteomes" id="UP000290244">
    <property type="component" value="Chromosome"/>
</dbReference>
<feature type="domain" description="Serine aminopeptidase S33" evidence="2">
    <location>
        <begin position="126"/>
        <end position="247"/>
    </location>
</feature>
<dbReference type="GO" id="GO:0016787">
    <property type="term" value="F:hydrolase activity"/>
    <property type="evidence" value="ECO:0007669"/>
    <property type="project" value="UniProtKB-KW"/>
</dbReference>
<name>A0A4P6P5B7_9GAMM</name>
<keyword evidence="3" id="KW-0378">Hydrolase</keyword>
<reference evidence="3 4" key="1">
    <citation type="submission" date="2018-12" db="EMBL/GenBank/DDBJ databases">
        <title>Complete genome of Litorilituus sediminis.</title>
        <authorList>
            <person name="Liu A."/>
            <person name="Rong J."/>
        </authorList>
    </citation>
    <scope>NUCLEOTIDE SEQUENCE [LARGE SCALE GENOMIC DNA]</scope>
    <source>
        <strain evidence="3 4">JCM 17549</strain>
    </source>
</reference>
<dbReference type="Gene3D" id="3.40.50.1820">
    <property type="entry name" value="alpha/beta hydrolase"/>
    <property type="match status" value="1"/>
</dbReference>